<evidence type="ECO:0000256" key="13">
    <source>
        <dbReference type="ARBA" id="ARBA00044771"/>
    </source>
</evidence>
<dbReference type="InterPro" id="IPR032432">
    <property type="entry name" value="Radical_SAM_C"/>
</dbReference>
<keyword evidence="7" id="KW-0819">tRNA processing</keyword>
<comment type="pathway">
    <text evidence="1">tRNA modification.</text>
</comment>
<evidence type="ECO:0000256" key="9">
    <source>
        <dbReference type="ARBA" id="ARBA00022884"/>
    </source>
</evidence>
<evidence type="ECO:0000313" key="18">
    <source>
        <dbReference type="EMBL" id="GGM79120.1"/>
    </source>
</evidence>
<dbReference type="GO" id="GO:0005737">
    <property type="term" value="C:cytoplasm"/>
    <property type="evidence" value="ECO:0007669"/>
    <property type="project" value="TreeGrafter"/>
</dbReference>
<organism evidence="18 19">
    <name type="scientific">Thermogymnomonas acidicola</name>
    <dbReference type="NCBI Taxonomy" id="399579"/>
    <lineage>
        <taxon>Archaea</taxon>
        <taxon>Methanobacteriati</taxon>
        <taxon>Thermoplasmatota</taxon>
        <taxon>Thermoplasmata</taxon>
        <taxon>Thermoplasmatales</taxon>
        <taxon>Thermogymnomonas</taxon>
    </lineage>
</organism>
<proteinExistence type="inferred from homology"/>
<dbReference type="EC" id="2.3.1.311" evidence="13"/>
<dbReference type="InterPro" id="IPR007197">
    <property type="entry name" value="rSAM"/>
</dbReference>
<dbReference type="GO" id="GO:0106261">
    <property type="term" value="F:tRNA uridine(34) acetyltransferase activity"/>
    <property type="evidence" value="ECO:0007669"/>
    <property type="project" value="UniProtKB-EC"/>
</dbReference>
<evidence type="ECO:0000256" key="10">
    <source>
        <dbReference type="ARBA" id="ARBA00023004"/>
    </source>
</evidence>
<dbReference type="PROSITE" id="PS51186">
    <property type="entry name" value="GNAT"/>
    <property type="match status" value="1"/>
</dbReference>
<evidence type="ECO:0000259" key="16">
    <source>
        <dbReference type="PROSITE" id="PS51186"/>
    </source>
</evidence>
<feature type="binding site" evidence="15">
    <location>
        <position position="95"/>
    </location>
    <ligand>
        <name>[4Fe-4S] cluster</name>
        <dbReference type="ChEBI" id="CHEBI:49883"/>
        <note>4Fe-4S-S-AdoMet</note>
    </ligand>
</feature>
<evidence type="ECO:0000256" key="4">
    <source>
        <dbReference type="ARBA" id="ARBA00022555"/>
    </source>
</evidence>
<dbReference type="Gene3D" id="3.30.750.200">
    <property type="match status" value="1"/>
</dbReference>
<feature type="domain" description="Radical SAM core" evidence="17">
    <location>
        <begin position="72"/>
        <end position="352"/>
    </location>
</feature>
<evidence type="ECO:0000256" key="6">
    <source>
        <dbReference type="ARBA" id="ARBA00022691"/>
    </source>
</evidence>
<dbReference type="AlphaFoldDB" id="A0AA37FAG3"/>
<dbReference type="GO" id="GO:0000049">
    <property type="term" value="F:tRNA binding"/>
    <property type="evidence" value="ECO:0007669"/>
    <property type="project" value="UniProtKB-KW"/>
</dbReference>
<keyword evidence="8 15" id="KW-0479">Metal-binding</keyword>
<feature type="binding site" evidence="15">
    <location>
        <position position="92"/>
    </location>
    <ligand>
        <name>[4Fe-4S] cluster</name>
        <dbReference type="ChEBI" id="CHEBI:49883"/>
        <note>4Fe-4S-S-AdoMet</note>
    </ligand>
</feature>
<evidence type="ECO:0000256" key="3">
    <source>
        <dbReference type="ARBA" id="ARBA00022485"/>
    </source>
</evidence>
<name>A0AA37FAG3_9ARCH</name>
<dbReference type="InterPro" id="IPR000182">
    <property type="entry name" value="GNAT_dom"/>
</dbReference>
<dbReference type="GO" id="GO:0046872">
    <property type="term" value="F:metal ion binding"/>
    <property type="evidence" value="ECO:0007669"/>
    <property type="project" value="UniProtKB-KW"/>
</dbReference>
<dbReference type="SFLD" id="SFLDS00029">
    <property type="entry name" value="Radical_SAM"/>
    <property type="match status" value="1"/>
</dbReference>
<keyword evidence="3" id="KW-0004">4Fe-4S</keyword>
<dbReference type="SUPFAM" id="SSF102114">
    <property type="entry name" value="Radical SAM enzymes"/>
    <property type="match status" value="1"/>
</dbReference>
<reference evidence="18" key="1">
    <citation type="journal article" date="2014" name="Int. J. Syst. Evol. Microbiol.">
        <title>Complete genome sequence of Corynebacterium casei LMG S-19264T (=DSM 44701T), isolated from a smear-ripened cheese.</title>
        <authorList>
            <consortium name="US DOE Joint Genome Institute (JGI-PGF)"/>
            <person name="Walter F."/>
            <person name="Albersmeier A."/>
            <person name="Kalinowski J."/>
            <person name="Ruckert C."/>
        </authorList>
    </citation>
    <scope>NUCLEOTIDE SEQUENCE</scope>
    <source>
        <strain evidence="18">JCM 13583</strain>
    </source>
</reference>
<evidence type="ECO:0000256" key="15">
    <source>
        <dbReference type="PIRSR" id="PIRSR005669-1"/>
    </source>
</evidence>
<dbReference type="SMART" id="SM00729">
    <property type="entry name" value="Elp3"/>
    <property type="match status" value="1"/>
</dbReference>
<dbReference type="SFLD" id="SFLDG01086">
    <property type="entry name" value="elongater_protein-like"/>
    <property type="match status" value="1"/>
</dbReference>
<comment type="caution">
    <text evidence="18">The sequence shown here is derived from an EMBL/GenBank/DDBJ whole genome shotgun (WGS) entry which is preliminary data.</text>
</comment>
<comment type="catalytic activity">
    <reaction evidence="14">
        <text>uridine(34) in tRNA + acetyl-CoA + S-adenosyl-L-methionine + H2O = 5-(carboxymethyl)uridine(34) in tRNA + 5'-deoxyadenosine + L-methionine + CoA + 2 H(+)</text>
        <dbReference type="Rhea" id="RHEA:61020"/>
        <dbReference type="Rhea" id="RHEA-COMP:10407"/>
        <dbReference type="Rhea" id="RHEA-COMP:11727"/>
        <dbReference type="ChEBI" id="CHEBI:15377"/>
        <dbReference type="ChEBI" id="CHEBI:15378"/>
        <dbReference type="ChEBI" id="CHEBI:17319"/>
        <dbReference type="ChEBI" id="CHEBI:57287"/>
        <dbReference type="ChEBI" id="CHEBI:57288"/>
        <dbReference type="ChEBI" id="CHEBI:57844"/>
        <dbReference type="ChEBI" id="CHEBI:59789"/>
        <dbReference type="ChEBI" id="CHEBI:65315"/>
        <dbReference type="ChEBI" id="CHEBI:74882"/>
        <dbReference type="EC" id="2.3.1.311"/>
    </reaction>
    <physiologicalReaction direction="left-to-right" evidence="14">
        <dbReference type="Rhea" id="RHEA:61021"/>
    </physiologicalReaction>
</comment>
<dbReference type="InterPro" id="IPR034687">
    <property type="entry name" value="ELP3-like"/>
</dbReference>
<feature type="binding site" evidence="15">
    <location>
        <position position="87"/>
    </location>
    <ligand>
        <name>[4Fe-4S] cluster</name>
        <dbReference type="ChEBI" id="CHEBI:49883"/>
        <note>4Fe-4S-S-AdoMet</note>
    </ligand>
</feature>
<dbReference type="EMBL" id="BMNY01000003">
    <property type="protein sequence ID" value="GGM79120.1"/>
    <property type="molecule type" value="Genomic_DNA"/>
</dbReference>
<dbReference type="PIRSF" id="PIRSF005669">
    <property type="entry name" value="Hist_AcTrfase_ELP3"/>
    <property type="match status" value="1"/>
</dbReference>
<keyword evidence="11 15" id="KW-0411">Iron-sulfur</keyword>
<keyword evidence="10 15" id="KW-0408">Iron</keyword>
<comment type="similarity">
    <text evidence="2">Belongs to the ELP3 family.</text>
</comment>
<dbReference type="RefSeq" id="WP_188681779.1">
    <property type="nucleotide sequence ID" value="NZ_BMNY01000003.1"/>
</dbReference>
<evidence type="ECO:0000313" key="19">
    <source>
        <dbReference type="Proteomes" id="UP000632195"/>
    </source>
</evidence>
<keyword evidence="4" id="KW-0820">tRNA-binding</keyword>
<dbReference type="InterPro" id="IPR058240">
    <property type="entry name" value="rSAM_sf"/>
</dbReference>
<feature type="domain" description="N-acetyltransferase" evidence="16">
    <location>
        <begin position="379"/>
        <end position="520"/>
    </location>
</feature>
<dbReference type="GO" id="GO:0002926">
    <property type="term" value="P:tRNA wobble base 5-methoxycarbonylmethyl-2-thiouridinylation"/>
    <property type="evidence" value="ECO:0007669"/>
    <property type="project" value="TreeGrafter"/>
</dbReference>
<dbReference type="NCBIfam" id="TIGR01211">
    <property type="entry name" value="ELP3"/>
    <property type="match status" value="1"/>
</dbReference>
<dbReference type="PANTHER" id="PTHR11135:SF7">
    <property type="entry name" value="TRNA URIDINE(34) ACETYLTRANSFERASE"/>
    <property type="match status" value="1"/>
</dbReference>
<dbReference type="SFLD" id="SFLDF00344">
    <property type="entry name" value="ELP3-like"/>
    <property type="match status" value="1"/>
</dbReference>
<dbReference type="PROSITE" id="PS51918">
    <property type="entry name" value="RADICAL_SAM"/>
    <property type="match status" value="1"/>
</dbReference>
<comment type="cofactor">
    <cofactor evidence="15">
        <name>[4Fe-4S] cluster</name>
        <dbReference type="ChEBI" id="CHEBI:49883"/>
    </cofactor>
    <text evidence="15">Binds 1 [4Fe-4S] cluster. The cluster is coordinated with 3 cysteines and an exchangeable S-adenosyl-L-methionine.</text>
</comment>
<keyword evidence="12" id="KW-0012">Acyltransferase</keyword>
<dbReference type="Gene3D" id="3.40.630.30">
    <property type="match status" value="1"/>
</dbReference>
<evidence type="ECO:0000256" key="1">
    <source>
        <dbReference type="ARBA" id="ARBA00005217"/>
    </source>
</evidence>
<dbReference type="InterPro" id="IPR006638">
    <property type="entry name" value="Elp3/MiaA/NifB-like_rSAM"/>
</dbReference>
<dbReference type="Pfam" id="PF04055">
    <property type="entry name" value="Radical_SAM"/>
    <property type="match status" value="1"/>
</dbReference>
<protein>
    <recommendedName>
        <fullName evidence="13">tRNA carboxymethyluridine synthase</fullName>
        <ecNumber evidence="13">2.3.1.311</ecNumber>
    </recommendedName>
</protein>
<dbReference type="PANTHER" id="PTHR11135">
    <property type="entry name" value="HISTONE ACETYLTRANSFERASE-RELATED"/>
    <property type="match status" value="1"/>
</dbReference>
<dbReference type="Proteomes" id="UP000632195">
    <property type="component" value="Unassembled WGS sequence"/>
</dbReference>
<keyword evidence="19" id="KW-1185">Reference proteome</keyword>
<evidence type="ECO:0000256" key="11">
    <source>
        <dbReference type="ARBA" id="ARBA00023014"/>
    </source>
</evidence>
<accession>A0AA37FAG3</accession>
<evidence type="ECO:0000256" key="8">
    <source>
        <dbReference type="ARBA" id="ARBA00022723"/>
    </source>
</evidence>
<dbReference type="InterPro" id="IPR016181">
    <property type="entry name" value="Acyl_CoA_acyltransferase"/>
</dbReference>
<evidence type="ECO:0000259" key="17">
    <source>
        <dbReference type="PROSITE" id="PS51918"/>
    </source>
</evidence>
<evidence type="ECO:0000256" key="5">
    <source>
        <dbReference type="ARBA" id="ARBA00022679"/>
    </source>
</evidence>
<keyword evidence="5" id="KW-0808">Transferase</keyword>
<dbReference type="SUPFAM" id="SSF55729">
    <property type="entry name" value="Acyl-CoA N-acyltransferases (Nat)"/>
    <property type="match status" value="1"/>
</dbReference>
<reference evidence="18" key="2">
    <citation type="submission" date="2022-09" db="EMBL/GenBank/DDBJ databases">
        <authorList>
            <person name="Sun Q."/>
            <person name="Ohkuma M."/>
        </authorList>
    </citation>
    <scope>NUCLEOTIDE SEQUENCE</scope>
    <source>
        <strain evidence="18">JCM 13583</strain>
    </source>
</reference>
<dbReference type="CDD" id="cd01335">
    <property type="entry name" value="Radical_SAM"/>
    <property type="match status" value="1"/>
</dbReference>
<evidence type="ECO:0000256" key="2">
    <source>
        <dbReference type="ARBA" id="ARBA00005494"/>
    </source>
</evidence>
<dbReference type="GO" id="GO:0051539">
    <property type="term" value="F:4 iron, 4 sulfur cluster binding"/>
    <property type="evidence" value="ECO:0007669"/>
    <property type="project" value="UniProtKB-KW"/>
</dbReference>
<keyword evidence="9" id="KW-0694">RNA-binding</keyword>
<gene>
    <name evidence="18" type="ORF">GCM10007108_16630</name>
</gene>
<dbReference type="InterPro" id="IPR039661">
    <property type="entry name" value="ELP3"/>
</dbReference>
<evidence type="ECO:0000256" key="7">
    <source>
        <dbReference type="ARBA" id="ARBA00022694"/>
    </source>
</evidence>
<evidence type="ECO:0000256" key="12">
    <source>
        <dbReference type="ARBA" id="ARBA00023315"/>
    </source>
</evidence>
<sequence>MLGGGEADFFQEILAMIRSGSIRDKEALHRAKVQLARKYGLGYIPGDVEILHSSDLGEGERELLRIKRTRTISGVSVVAVMTSPERCPHGRCIYCPGGVENNSPQAYTGYEPAALRGRTYAYDPYEQTFNRLRQLETIGHDTSKVDLIVMGGTFTARPEAYQREFVRGCLDAMNRQPSSGLEESMLVNEDSDRRCIGLTVETKPDWFFEREIDLSLSYGTTKVELGVQIINERVLRLNGRGHGVGEIVRATQLARDAGLKIVYHVMPGMYGATEEDDMESFRLMMEDPRFMPDMLKIYPTLVVRGTPLYGLWRSGRYTPPDTERAVRFLQFVLTNIKPWVRIQRIQRDIPVKFISAGVKRSDIRNLAERMLAENGMSTMEIRSREVGKRGTDLEDCRLVRRDYMAAGGREVFLSYETGSGDIVGFLRLRLPSDMAHRKEVIGSSIVREIKVFGEVVPVGSRPEAEWQHRGFGKALMAEAERVSREEFGVGRILVISGIGVRNYFRNMGYERLGPYMAKSL</sequence>
<evidence type="ECO:0000256" key="14">
    <source>
        <dbReference type="ARBA" id="ARBA00047372"/>
    </source>
</evidence>
<keyword evidence="6" id="KW-0949">S-adenosyl-L-methionine</keyword>
<dbReference type="Pfam" id="PF16199">
    <property type="entry name" value="Radical_SAM_C"/>
    <property type="match status" value="1"/>
</dbReference>